<organism evidence="1 2">
    <name type="scientific">Paenibacillus alvei</name>
    <name type="common">Bacillus alvei</name>
    <dbReference type="NCBI Taxonomy" id="44250"/>
    <lineage>
        <taxon>Bacteria</taxon>
        <taxon>Bacillati</taxon>
        <taxon>Bacillota</taxon>
        <taxon>Bacilli</taxon>
        <taxon>Bacillales</taxon>
        <taxon>Paenibacillaceae</taxon>
        <taxon>Paenibacillus</taxon>
    </lineage>
</organism>
<evidence type="ECO:0000313" key="1">
    <source>
        <dbReference type="EMBL" id="SYX85498.1"/>
    </source>
</evidence>
<dbReference type="EMBL" id="LS992241">
    <property type="protein sequence ID" value="SYX85498.1"/>
    <property type="molecule type" value="Genomic_DNA"/>
</dbReference>
<name>A0A383RES5_PAEAL</name>
<proteinExistence type="predicted"/>
<gene>
    <name evidence="1" type="ORF">PBLR_13920</name>
</gene>
<reference evidence="2" key="1">
    <citation type="submission" date="2018-08" db="EMBL/GenBank/DDBJ databases">
        <authorList>
            <person name="Chevrot R."/>
        </authorList>
    </citation>
    <scope>NUCLEOTIDE SEQUENCE [LARGE SCALE GENOMIC DNA]</scope>
</reference>
<dbReference type="Proteomes" id="UP000304148">
    <property type="component" value="Chromosome"/>
</dbReference>
<sequence>MLQTPNFLDTMRSVSGNDGVLIDPHLNLVTTRYLEPLNYFDTAFIPQHSFQRLIEITKLRM</sequence>
<dbReference type="AlphaFoldDB" id="A0A383RES5"/>
<protein>
    <submittedName>
        <fullName evidence="1">Uncharacterized protein</fullName>
    </submittedName>
</protein>
<accession>A0A383RES5</accession>
<evidence type="ECO:0000313" key="2">
    <source>
        <dbReference type="Proteomes" id="UP000304148"/>
    </source>
</evidence>